<dbReference type="PROSITE" id="PS51318">
    <property type="entry name" value="TAT"/>
    <property type="match status" value="1"/>
</dbReference>
<comment type="caution">
    <text evidence="2">The sequence shown here is derived from an EMBL/GenBank/DDBJ whole genome shotgun (WGS) entry which is preliminary data.</text>
</comment>
<keyword evidence="1" id="KW-0732">Signal</keyword>
<feature type="chain" id="PRO_5046243252" description="Secreted protein" evidence="1">
    <location>
        <begin position="30"/>
        <end position="300"/>
    </location>
</feature>
<gene>
    <name evidence="2" type="ORF">ACFQZM_11945</name>
</gene>
<evidence type="ECO:0008006" key="4">
    <source>
        <dbReference type="Google" id="ProtNLM"/>
    </source>
</evidence>
<organism evidence="2 3">
    <name type="scientific">Actinomadura fibrosa</name>
    <dbReference type="NCBI Taxonomy" id="111802"/>
    <lineage>
        <taxon>Bacteria</taxon>
        <taxon>Bacillati</taxon>
        <taxon>Actinomycetota</taxon>
        <taxon>Actinomycetes</taxon>
        <taxon>Streptosporangiales</taxon>
        <taxon>Thermomonosporaceae</taxon>
        <taxon>Actinomadura</taxon>
    </lineage>
</organism>
<accession>A0ABW2XGW2</accession>
<dbReference type="EMBL" id="JBHTGP010000006">
    <property type="protein sequence ID" value="MFD0685212.1"/>
    <property type="molecule type" value="Genomic_DNA"/>
</dbReference>
<keyword evidence="3" id="KW-1185">Reference proteome</keyword>
<evidence type="ECO:0000313" key="2">
    <source>
        <dbReference type="EMBL" id="MFD0685212.1"/>
    </source>
</evidence>
<name>A0ABW2XGW2_9ACTN</name>
<protein>
    <recommendedName>
        <fullName evidence="4">Secreted protein</fullName>
    </recommendedName>
</protein>
<evidence type="ECO:0000313" key="3">
    <source>
        <dbReference type="Proteomes" id="UP001597063"/>
    </source>
</evidence>
<dbReference type="RefSeq" id="WP_378322474.1">
    <property type="nucleotide sequence ID" value="NZ_JBHTGP010000006.1"/>
</dbReference>
<dbReference type="Proteomes" id="UP001597063">
    <property type="component" value="Unassembled WGS sequence"/>
</dbReference>
<reference evidence="3" key="1">
    <citation type="journal article" date="2019" name="Int. J. Syst. Evol. Microbiol.">
        <title>The Global Catalogue of Microorganisms (GCM) 10K type strain sequencing project: providing services to taxonomists for standard genome sequencing and annotation.</title>
        <authorList>
            <consortium name="The Broad Institute Genomics Platform"/>
            <consortium name="The Broad Institute Genome Sequencing Center for Infectious Disease"/>
            <person name="Wu L."/>
            <person name="Ma J."/>
        </authorList>
    </citation>
    <scope>NUCLEOTIDE SEQUENCE [LARGE SCALE GENOMIC DNA]</scope>
    <source>
        <strain evidence="3">JCM 9371</strain>
    </source>
</reference>
<evidence type="ECO:0000256" key="1">
    <source>
        <dbReference type="SAM" id="SignalP"/>
    </source>
</evidence>
<proteinExistence type="predicted"/>
<feature type="signal peptide" evidence="1">
    <location>
        <begin position="1"/>
        <end position="29"/>
    </location>
</feature>
<dbReference type="InterPro" id="IPR006311">
    <property type="entry name" value="TAT_signal"/>
</dbReference>
<sequence length="300" mass="30598">MTATPARRGGALALGAALAAGALTGGVLAAPAASAAPAAPAAPAVPAAPAAPAALARAEPLPPGLTFEDCPALPANADPSFWNCNVAVIAGGRLQVGKIDQAITKPLRLTYAIGFDPETLEQQTLVVPLKGDPIRVDGGVLGIPGSDFLPILQVSAKPELAADPEFNIDPQTLLRLKLKVAVQNQLTGDTCAIGTKDDPVTLNLSIGTTNPPPPNKPITGSPPVDVSADPPTYKMTLVDNAFAAPKSTGCGPGGLFNGLVDWRSGLPAKAGTNTAIFEQYLTFKSYLELPATLKRKALKK</sequence>